<gene>
    <name evidence="5" type="ORF">GH808_05760</name>
</gene>
<keyword evidence="6" id="KW-1185">Reference proteome</keyword>
<sequence length="266" mass="29112">MAEKVVLITGCSSGVGRELCRTLTEKGDRVVATARALERLEGVPAALKVALDVTDQNSINRAVTTVMNAFGRIDVLINNAGYSVRAAVEEIDLTEMARLFDVNVYGIVRMIQAVAPIMREQGDGRIINIGSVSGRLTGLVNGGYCASKHAVEAISDAARLELQGFGIQVAVLKPGAMDTDFFRTLSQKSDQHMHNSQSPYHPFYQRDLAFQKKQKRADLHQATGEIGTILDSKKLKGRYPVALPFVYSLLLALPEGLREWLLLRVS</sequence>
<dbReference type="PANTHER" id="PTHR44169:SF6">
    <property type="entry name" value="NADPH-DEPENDENT 1-ACYLDIHYDROXYACETONE PHOSPHATE REDUCTASE"/>
    <property type="match status" value="1"/>
</dbReference>
<dbReference type="Pfam" id="PF00106">
    <property type="entry name" value="adh_short"/>
    <property type="match status" value="1"/>
</dbReference>
<evidence type="ECO:0000256" key="3">
    <source>
        <dbReference type="RuleBase" id="RU000363"/>
    </source>
</evidence>
<comment type="similarity">
    <text evidence="1 3">Belongs to the short-chain dehydrogenases/reductases (SDR) family.</text>
</comment>
<evidence type="ECO:0000259" key="4">
    <source>
        <dbReference type="SMART" id="SM00822"/>
    </source>
</evidence>
<proteinExistence type="inferred from homology"/>
<accession>A0ABR6WUP4</accession>
<keyword evidence="2" id="KW-0560">Oxidoreductase</keyword>
<dbReference type="Gene3D" id="3.40.50.720">
    <property type="entry name" value="NAD(P)-binding Rossmann-like Domain"/>
    <property type="match status" value="1"/>
</dbReference>
<dbReference type="InterPro" id="IPR036291">
    <property type="entry name" value="NAD(P)-bd_dom_sf"/>
</dbReference>
<dbReference type="InterPro" id="IPR057326">
    <property type="entry name" value="KR_dom"/>
</dbReference>
<reference evidence="5 6" key="1">
    <citation type="journal article" date="2020" name="mSystems">
        <title>Defining Genomic and Predicted Metabolic Features of the Acetobacterium Genus.</title>
        <authorList>
            <person name="Ross D.E."/>
            <person name="Marshall C.W."/>
            <person name="Gulliver D."/>
            <person name="May H.D."/>
            <person name="Norman R.S."/>
        </authorList>
    </citation>
    <scope>NUCLEOTIDE SEQUENCE [LARGE SCALE GENOMIC DNA]</scope>
    <source>
        <strain evidence="5 6">DSM 8238</strain>
    </source>
</reference>
<dbReference type="RefSeq" id="WP_186841831.1">
    <property type="nucleotide sequence ID" value="NZ_WJBC01000006.1"/>
</dbReference>
<dbReference type="Proteomes" id="UP000603234">
    <property type="component" value="Unassembled WGS sequence"/>
</dbReference>
<evidence type="ECO:0000256" key="1">
    <source>
        <dbReference type="ARBA" id="ARBA00006484"/>
    </source>
</evidence>
<evidence type="ECO:0000313" key="5">
    <source>
        <dbReference type="EMBL" id="MBC3803941.1"/>
    </source>
</evidence>
<evidence type="ECO:0000313" key="6">
    <source>
        <dbReference type="Proteomes" id="UP000603234"/>
    </source>
</evidence>
<feature type="domain" description="Ketoreductase" evidence="4">
    <location>
        <begin position="4"/>
        <end position="173"/>
    </location>
</feature>
<dbReference type="PROSITE" id="PS00061">
    <property type="entry name" value="ADH_SHORT"/>
    <property type="match status" value="1"/>
</dbReference>
<organism evidence="5 6">
    <name type="scientific">Acetobacterium fimetarium</name>
    <dbReference type="NCBI Taxonomy" id="52691"/>
    <lineage>
        <taxon>Bacteria</taxon>
        <taxon>Bacillati</taxon>
        <taxon>Bacillota</taxon>
        <taxon>Clostridia</taxon>
        <taxon>Eubacteriales</taxon>
        <taxon>Eubacteriaceae</taxon>
        <taxon>Acetobacterium</taxon>
    </lineage>
</organism>
<dbReference type="SUPFAM" id="SSF51735">
    <property type="entry name" value="NAD(P)-binding Rossmann-fold domains"/>
    <property type="match status" value="1"/>
</dbReference>
<dbReference type="InterPro" id="IPR002347">
    <property type="entry name" value="SDR_fam"/>
</dbReference>
<dbReference type="SMART" id="SM00822">
    <property type="entry name" value="PKS_KR"/>
    <property type="match status" value="1"/>
</dbReference>
<evidence type="ECO:0000256" key="2">
    <source>
        <dbReference type="ARBA" id="ARBA00023002"/>
    </source>
</evidence>
<protein>
    <submittedName>
        <fullName evidence="5">SDR family NAD(P)-dependent oxidoreductase</fullName>
    </submittedName>
</protein>
<dbReference type="InterPro" id="IPR020904">
    <property type="entry name" value="Sc_DH/Rdtase_CS"/>
</dbReference>
<dbReference type="PRINTS" id="PR00081">
    <property type="entry name" value="GDHRDH"/>
</dbReference>
<dbReference type="CDD" id="cd05374">
    <property type="entry name" value="17beta-HSD-like_SDR_c"/>
    <property type="match status" value="1"/>
</dbReference>
<comment type="caution">
    <text evidence="5">The sequence shown here is derived from an EMBL/GenBank/DDBJ whole genome shotgun (WGS) entry which is preliminary data.</text>
</comment>
<dbReference type="PRINTS" id="PR00080">
    <property type="entry name" value="SDRFAMILY"/>
</dbReference>
<dbReference type="EMBL" id="WJBC01000006">
    <property type="protein sequence ID" value="MBC3803941.1"/>
    <property type="molecule type" value="Genomic_DNA"/>
</dbReference>
<name>A0ABR6WUP4_9FIRM</name>
<dbReference type="PANTHER" id="PTHR44169">
    <property type="entry name" value="NADPH-DEPENDENT 1-ACYLDIHYDROXYACETONE PHOSPHATE REDUCTASE"/>
    <property type="match status" value="1"/>
</dbReference>